<dbReference type="GO" id="GO:0098552">
    <property type="term" value="C:side of membrane"/>
    <property type="evidence" value="ECO:0007669"/>
    <property type="project" value="UniProtKB-KW"/>
</dbReference>
<keyword evidence="10 22" id="KW-0732">Signal</keyword>
<dbReference type="GeneID" id="109695011"/>
<keyword evidence="5" id="KW-1003">Cell membrane</keyword>
<evidence type="ECO:0000256" key="10">
    <source>
        <dbReference type="ARBA" id="ARBA00022729"/>
    </source>
</evidence>
<protein>
    <recommendedName>
        <fullName evidence="20">Mesothelin</fullName>
    </recommendedName>
    <alternativeName>
        <fullName evidence="21">Pre-pro-megakaryocyte-potentiating factor</fullName>
    </alternativeName>
</protein>
<keyword evidence="16" id="KW-0449">Lipoprotein</keyword>
<evidence type="ECO:0000256" key="15">
    <source>
        <dbReference type="ARBA" id="ARBA00023180"/>
    </source>
</evidence>
<comment type="similarity">
    <text evidence="4">Belongs to the mesothelin family.</text>
</comment>
<evidence type="ECO:0000256" key="16">
    <source>
        <dbReference type="ARBA" id="ARBA00023288"/>
    </source>
</evidence>
<evidence type="ECO:0000256" key="1">
    <source>
        <dbReference type="ARBA" id="ARBA00004555"/>
    </source>
</evidence>
<evidence type="ECO:0000256" key="20">
    <source>
        <dbReference type="ARBA" id="ARBA00068881"/>
    </source>
</evidence>
<keyword evidence="6" id="KW-0964">Secreted</keyword>
<dbReference type="Ensembl" id="ENSCCNT00000019546.1">
    <property type="protein sequence ID" value="ENSCCNP00000014937.1"/>
    <property type="gene ID" value="ENSCCNG00000015381.1"/>
</dbReference>
<keyword evidence="15" id="KW-0325">Glycoprotein</keyword>
<keyword evidence="11" id="KW-0130">Cell adhesion</keyword>
<dbReference type="PANTHER" id="PTHR23412:SF6">
    <property type="entry name" value="MESOTHELIN"/>
    <property type="match status" value="1"/>
</dbReference>
<dbReference type="OrthoDB" id="9329195at2759"/>
<proteinExistence type="inferred from homology"/>
<keyword evidence="8" id="KW-0336">GPI-anchor</keyword>
<dbReference type="GO" id="GO:0007160">
    <property type="term" value="P:cell-matrix adhesion"/>
    <property type="evidence" value="ECO:0007669"/>
    <property type="project" value="TreeGrafter"/>
</dbReference>
<comment type="function">
    <text evidence="17">Megakaryocyte-potentiating factor (MPF) may potentiate megakaryocyte colony formation.</text>
</comment>
<evidence type="ECO:0000256" key="7">
    <source>
        <dbReference type="ARBA" id="ARBA00022553"/>
    </source>
</evidence>
<evidence type="ECO:0000256" key="6">
    <source>
        <dbReference type="ARBA" id="ARBA00022525"/>
    </source>
</evidence>
<evidence type="ECO:0000313" key="25">
    <source>
        <dbReference type="RefSeq" id="XP_020032892.1"/>
    </source>
</evidence>
<evidence type="ECO:0000256" key="9">
    <source>
        <dbReference type="ARBA" id="ARBA00022685"/>
    </source>
</evidence>
<dbReference type="RefSeq" id="XP_020032892.1">
    <property type="nucleotide sequence ID" value="XM_020177303.1"/>
</dbReference>
<keyword evidence="7" id="KW-0597">Phosphoprotein</keyword>
<comment type="subcellular location">
    <subcellularLocation>
        <location evidence="2">Cell membrane</location>
        <topology evidence="2">Lipid-anchor</topology>
        <topology evidence="2">GPI-anchor</topology>
    </subcellularLocation>
    <subcellularLocation>
        <location evidence="1">Golgi apparatus</location>
    </subcellularLocation>
    <subcellularLocation>
        <location evidence="3">Secreted</location>
    </subcellularLocation>
</comment>
<comment type="subunit">
    <text evidence="19">Interacts with MUC16.</text>
</comment>
<evidence type="ECO:0000313" key="24">
    <source>
        <dbReference type="Proteomes" id="UP001732720"/>
    </source>
</evidence>
<gene>
    <name evidence="23 25" type="primary">Msln</name>
</gene>
<dbReference type="Proteomes" id="UP001732720">
    <property type="component" value="Chromosome 17"/>
</dbReference>
<keyword evidence="9" id="KW-0165">Cleavage on pair of basic residues</keyword>
<accession>A0A8B7VMV1</accession>
<evidence type="ECO:0000256" key="18">
    <source>
        <dbReference type="ARBA" id="ARBA00058732"/>
    </source>
</evidence>
<evidence type="ECO:0000256" key="2">
    <source>
        <dbReference type="ARBA" id="ARBA00004609"/>
    </source>
</evidence>
<evidence type="ECO:0000256" key="12">
    <source>
        <dbReference type="ARBA" id="ARBA00023034"/>
    </source>
</evidence>
<evidence type="ECO:0000313" key="23">
    <source>
        <dbReference type="Ensembl" id="ENSCCNP00000014937.1"/>
    </source>
</evidence>
<evidence type="ECO:0000256" key="5">
    <source>
        <dbReference type="ARBA" id="ARBA00022475"/>
    </source>
</evidence>
<dbReference type="Pfam" id="PF06060">
    <property type="entry name" value="Mesothelin"/>
    <property type="match status" value="1"/>
</dbReference>
<dbReference type="AlphaFoldDB" id="A0A8B7VMV1"/>
<dbReference type="GO" id="GO:0005794">
    <property type="term" value="C:Golgi apparatus"/>
    <property type="evidence" value="ECO:0007669"/>
    <property type="project" value="UniProtKB-SubCell"/>
</dbReference>
<keyword evidence="12" id="KW-0333">Golgi apparatus</keyword>
<evidence type="ECO:0000256" key="8">
    <source>
        <dbReference type="ARBA" id="ARBA00022622"/>
    </source>
</evidence>
<feature type="chain" id="PRO_5044665252" description="Mesothelin" evidence="22">
    <location>
        <begin position="37"/>
        <end position="622"/>
    </location>
</feature>
<dbReference type="Gene3D" id="1.20.970.40">
    <property type="match status" value="1"/>
</dbReference>
<dbReference type="CTD" id="10232"/>
<evidence type="ECO:0000256" key="21">
    <source>
        <dbReference type="ARBA" id="ARBA00081905"/>
    </source>
</evidence>
<reference evidence="23" key="1">
    <citation type="submission" date="2023-09" db="UniProtKB">
        <authorList>
            <consortium name="Ensembl"/>
        </authorList>
    </citation>
    <scope>IDENTIFICATION</scope>
</reference>
<name>A0A8B7VMV1_CASCN</name>
<evidence type="ECO:0000256" key="11">
    <source>
        <dbReference type="ARBA" id="ARBA00022889"/>
    </source>
</evidence>
<dbReference type="InterPro" id="IPR026664">
    <property type="entry name" value="Stereocilin-rel"/>
</dbReference>
<feature type="signal peptide" evidence="22">
    <location>
        <begin position="1"/>
        <end position="36"/>
    </location>
</feature>
<evidence type="ECO:0000256" key="13">
    <source>
        <dbReference type="ARBA" id="ARBA00023136"/>
    </source>
</evidence>
<dbReference type="PANTHER" id="PTHR23412">
    <property type="entry name" value="STEREOCILIN RELATED"/>
    <property type="match status" value="1"/>
</dbReference>
<evidence type="ECO:0000256" key="14">
    <source>
        <dbReference type="ARBA" id="ARBA00023157"/>
    </source>
</evidence>
<dbReference type="FunFam" id="1.20.970.40:FF:000001">
    <property type="entry name" value="Mesothelin"/>
    <property type="match status" value="1"/>
</dbReference>
<dbReference type="InterPro" id="IPR010335">
    <property type="entry name" value="Mesothelin"/>
</dbReference>
<dbReference type="GO" id="GO:0005576">
    <property type="term" value="C:extracellular region"/>
    <property type="evidence" value="ECO:0007669"/>
    <property type="project" value="UniProtKB-SubCell"/>
</dbReference>
<evidence type="ECO:0000256" key="19">
    <source>
        <dbReference type="ARBA" id="ARBA00065993"/>
    </source>
</evidence>
<evidence type="ECO:0000256" key="3">
    <source>
        <dbReference type="ARBA" id="ARBA00004613"/>
    </source>
</evidence>
<dbReference type="GO" id="GO:0009986">
    <property type="term" value="C:cell surface"/>
    <property type="evidence" value="ECO:0007669"/>
    <property type="project" value="TreeGrafter"/>
</dbReference>
<keyword evidence="13" id="KW-0472">Membrane</keyword>
<evidence type="ECO:0000256" key="4">
    <source>
        <dbReference type="ARBA" id="ARBA00011016"/>
    </source>
</evidence>
<dbReference type="KEGG" id="ccan:109695011"/>
<reference evidence="25" key="2">
    <citation type="submission" date="2025-04" db="UniProtKB">
        <authorList>
            <consortium name="RefSeq"/>
        </authorList>
    </citation>
    <scope>IDENTIFICATION</scope>
    <source>
        <tissue evidence="25">Leukocyte</tissue>
    </source>
</reference>
<dbReference type="GO" id="GO:0005886">
    <property type="term" value="C:plasma membrane"/>
    <property type="evidence" value="ECO:0007669"/>
    <property type="project" value="UniProtKB-SubCell"/>
</dbReference>
<evidence type="ECO:0000256" key="22">
    <source>
        <dbReference type="SAM" id="SignalP"/>
    </source>
</evidence>
<sequence>MALLTARCPLEPCRTPTHGHLLLLVLTLGWVQPLRAAETGEDTVQLDRVLPGTGDFASLAPDLLLSFSCAEVSGLSTERVRELAIAVGQKNVTLQVDQLRCLAHRLSEHLAPEDLDAIPVDVLPFLNPAAFLGPQACTSFLSRVSKVNIHVLPRKSPERQRLLLAALSCRGVRGSRVSQADVQALGNLACDLPGSFVADSAEALLPWLAGCPEPLDQDQEEAARMALQGGGRPYGPPSRWSASSLNALQGLLAVLDQPIIHSIPKSVTAVWLQRVSRSPSWRGSELPALLPRFRRGTEKRACPPERKPQVVDEKLFFYEEWELKACVDGALLAAQIDRVNRVPFTYQQLSIFKHKLDEFYPQGYPESLIQRLSYFFRYLTLEDIQKWNVTSLETVKNLLKVAERKQMDAQAAALVARYLLGKGQLDKDTLDTLANIRPTYLCILSPEQLDSVPPRVLWTVEPQDLDSCSQRQLDILYPYARLAFQNISGLEYFGKIKAFLGGAPKEDLQAFSGQNVSMDMATFKKLPLETLVQLTVDEVQKLLGPHVVGLQAEENNSPVRDWIFRQPQEDLDRLGLGLHGGTPNGYLVLDLNFREAFSRGAPLKRGLVLALIPALLLVLTLS</sequence>
<comment type="function">
    <text evidence="18">Membrane-anchored forms may play a role in cellular adhesion.</text>
</comment>
<keyword evidence="24" id="KW-1185">Reference proteome</keyword>
<keyword evidence="14" id="KW-1015">Disulfide bond</keyword>
<organism evidence="25">
    <name type="scientific">Castor canadensis</name>
    <name type="common">American beaver</name>
    <dbReference type="NCBI Taxonomy" id="51338"/>
    <lineage>
        <taxon>Eukaryota</taxon>
        <taxon>Metazoa</taxon>
        <taxon>Chordata</taxon>
        <taxon>Craniata</taxon>
        <taxon>Vertebrata</taxon>
        <taxon>Euteleostomi</taxon>
        <taxon>Mammalia</taxon>
        <taxon>Eutheria</taxon>
        <taxon>Euarchontoglires</taxon>
        <taxon>Glires</taxon>
        <taxon>Rodentia</taxon>
        <taxon>Castorimorpha</taxon>
        <taxon>Castoridae</taxon>
        <taxon>Castor</taxon>
    </lineage>
</organism>
<evidence type="ECO:0000256" key="17">
    <source>
        <dbReference type="ARBA" id="ARBA00058425"/>
    </source>
</evidence>